<proteinExistence type="predicted"/>
<dbReference type="Proteomes" id="UP000437748">
    <property type="component" value="Unassembled WGS sequence"/>
</dbReference>
<dbReference type="AlphaFoldDB" id="A0A6N6VYJ3"/>
<gene>
    <name evidence="1" type="ORF">GCL60_06885</name>
</gene>
<name>A0A6N6VYJ3_9BACT</name>
<dbReference type="RefSeq" id="WP_153419671.1">
    <property type="nucleotide sequence ID" value="NZ_WFLM01000002.1"/>
</dbReference>
<organism evidence="1 2">
    <name type="scientific">Silvanigrella paludirubra</name>
    <dbReference type="NCBI Taxonomy" id="2499159"/>
    <lineage>
        <taxon>Bacteria</taxon>
        <taxon>Pseudomonadati</taxon>
        <taxon>Bdellovibrionota</taxon>
        <taxon>Oligoflexia</taxon>
        <taxon>Silvanigrellales</taxon>
        <taxon>Silvanigrellaceae</taxon>
        <taxon>Silvanigrella</taxon>
    </lineage>
</organism>
<sequence length="419" mass="47531">MNQLIKFGIYGITSLAFISCGVSKMEGKNKQKNGDQYNGKMLKINFSANQNIDSVKVPNLPVSLDINCPDTNYKNDKIELKLDESSPNNTIELPAKSNCDIIINRFIHGENTYEISKADKTGYIIKSSVDKDQKVNLTFPGEKLFVANEDNKNKKSSSIYLAATQIKINNVPSIKIFISKYSGIATASISDADTSSYAISTSLPKEVDITDLKFDIVRRFLNGFSEFTLVLNKDKLNDKRWFENCKYVKNTKDAIIISESSNIDGIKKAYEGGTKCSNLNDIINTEGNWNSNIDYEHFFIFASELEGGQKIPRLSVIPILSRNEIEIIYLEKDLKINELLMEDMSKRLKNYNVPNAIDANIALLKFDLNKVNEFIARFEKFNLLNKCKESKLIECQNLNQKFDILKSKKVNLESELNKH</sequence>
<protein>
    <recommendedName>
        <fullName evidence="3">Lipoprotein</fullName>
    </recommendedName>
</protein>
<evidence type="ECO:0008006" key="3">
    <source>
        <dbReference type="Google" id="ProtNLM"/>
    </source>
</evidence>
<evidence type="ECO:0000313" key="1">
    <source>
        <dbReference type="EMBL" id="KAB8039982.1"/>
    </source>
</evidence>
<comment type="caution">
    <text evidence="1">The sequence shown here is derived from an EMBL/GenBank/DDBJ whole genome shotgun (WGS) entry which is preliminary data.</text>
</comment>
<dbReference type="EMBL" id="WFLM01000002">
    <property type="protein sequence ID" value="KAB8039982.1"/>
    <property type="molecule type" value="Genomic_DNA"/>
</dbReference>
<reference evidence="1 2" key="1">
    <citation type="submission" date="2019-10" db="EMBL/GenBank/DDBJ databases">
        <title>New species of Slilvanegrellaceae.</title>
        <authorList>
            <person name="Pitt A."/>
            <person name="Hahn M.W."/>
        </authorList>
    </citation>
    <scope>NUCLEOTIDE SEQUENCE [LARGE SCALE GENOMIC DNA]</scope>
    <source>
        <strain evidence="1 2">SP-Ram-0.45-NSY-1</strain>
    </source>
</reference>
<evidence type="ECO:0000313" key="2">
    <source>
        <dbReference type="Proteomes" id="UP000437748"/>
    </source>
</evidence>
<accession>A0A6N6VYJ3</accession>
<keyword evidence="2" id="KW-1185">Reference proteome</keyword>
<dbReference type="PROSITE" id="PS51257">
    <property type="entry name" value="PROKAR_LIPOPROTEIN"/>
    <property type="match status" value="1"/>
</dbReference>